<dbReference type="AlphaFoldDB" id="A0A9D4FW54"/>
<proteinExistence type="predicted"/>
<dbReference type="GO" id="GO:0005634">
    <property type="term" value="C:nucleus"/>
    <property type="evidence" value="ECO:0007669"/>
    <property type="project" value="InterPro"/>
</dbReference>
<protein>
    <submittedName>
        <fullName evidence="1">Uncharacterized protein</fullName>
    </submittedName>
</protein>
<dbReference type="GO" id="GO:0000278">
    <property type="term" value="P:mitotic cell cycle"/>
    <property type="evidence" value="ECO:0007669"/>
    <property type="project" value="InterPro"/>
</dbReference>
<comment type="caution">
    <text evidence="1">The sequence shown here is derived from an EMBL/GenBank/DDBJ whole genome shotgun (WGS) entry which is preliminary data.</text>
</comment>
<evidence type="ECO:0000313" key="2">
    <source>
        <dbReference type="Proteomes" id="UP000828390"/>
    </source>
</evidence>
<gene>
    <name evidence="1" type="ORF">DPMN_133759</name>
</gene>
<organism evidence="1 2">
    <name type="scientific">Dreissena polymorpha</name>
    <name type="common">Zebra mussel</name>
    <name type="synonym">Mytilus polymorpha</name>
    <dbReference type="NCBI Taxonomy" id="45954"/>
    <lineage>
        <taxon>Eukaryota</taxon>
        <taxon>Metazoa</taxon>
        <taxon>Spiralia</taxon>
        <taxon>Lophotrochozoa</taxon>
        <taxon>Mollusca</taxon>
        <taxon>Bivalvia</taxon>
        <taxon>Autobranchia</taxon>
        <taxon>Heteroconchia</taxon>
        <taxon>Euheterodonta</taxon>
        <taxon>Imparidentia</taxon>
        <taxon>Neoheterodontei</taxon>
        <taxon>Myida</taxon>
        <taxon>Dreissenoidea</taxon>
        <taxon>Dreissenidae</taxon>
        <taxon>Dreissena</taxon>
    </lineage>
</organism>
<reference evidence="1" key="1">
    <citation type="journal article" date="2019" name="bioRxiv">
        <title>The Genome of the Zebra Mussel, Dreissena polymorpha: A Resource for Invasive Species Research.</title>
        <authorList>
            <person name="McCartney M.A."/>
            <person name="Auch B."/>
            <person name="Kono T."/>
            <person name="Mallez S."/>
            <person name="Zhang Y."/>
            <person name="Obille A."/>
            <person name="Becker A."/>
            <person name="Abrahante J.E."/>
            <person name="Garbe J."/>
            <person name="Badalamenti J.P."/>
            <person name="Herman A."/>
            <person name="Mangelson H."/>
            <person name="Liachko I."/>
            <person name="Sullivan S."/>
            <person name="Sone E.D."/>
            <person name="Koren S."/>
            <person name="Silverstein K.A.T."/>
            <person name="Beckman K.B."/>
            <person name="Gohl D.M."/>
        </authorList>
    </citation>
    <scope>NUCLEOTIDE SEQUENCE</scope>
    <source>
        <strain evidence="1">Duluth1</strain>
        <tissue evidence="1">Whole animal</tissue>
    </source>
</reference>
<dbReference type="Pfam" id="PF05859">
    <property type="entry name" value="Mis12"/>
    <property type="match status" value="1"/>
</dbReference>
<dbReference type="EMBL" id="JAIWYP010000006">
    <property type="protein sequence ID" value="KAH3805456.1"/>
    <property type="molecule type" value="Genomic_DNA"/>
</dbReference>
<dbReference type="InterPro" id="IPR008685">
    <property type="entry name" value="Centromere_Mis12"/>
</dbReference>
<accession>A0A9D4FW54</accession>
<dbReference type="GO" id="GO:0000775">
    <property type="term" value="C:chromosome, centromeric region"/>
    <property type="evidence" value="ECO:0007669"/>
    <property type="project" value="InterPro"/>
</dbReference>
<keyword evidence="2" id="KW-1185">Reference proteome</keyword>
<evidence type="ECO:0000313" key="1">
    <source>
        <dbReference type="EMBL" id="KAH3805456.1"/>
    </source>
</evidence>
<dbReference type="Proteomes" id="UP000828390">
    <property type="component" value="Unassembled WGS sequence"/>
</dbReference>
<name>A0A9D4FW54_DREPO</name>
<reference evidence="1" key="2">
    <citation type="submission" date="2020-11" db="EMBL/GenBank/DDBJ databases">
        <authorList>
            <person name="McCartney M.A."/>
            <person name="Auch B."/>
            <person name="Kono T."/>
            <person name="Mallez S."/>
            <person name="Becker A."/>
            <person name="Gohl D.M."/>
            <person name="Silverstein K.A.T."/>
            <person name="Koren S."/>
            <person name="Bechman K.B."/>
            <person name="Herman A."/>
            <person name="Abrahante J.E."/>
            <person name="Garbe J."/>
        </authorList>
    </citation>
    <scope>NUCLEOTIDE SEQUENCE</scope>
    <source>
        <strain evidence="1">Duluth1</strain>
        <tissue evidence="1">Whole animal</tissue>
    </source>
</reference>
<sequence length="103" mass="11428">MCGNLQDARTTLNDAILSTFRDTVSPTELEEVSFCQGQIAIDRLNTKFDKAELYLNTNVFNIPSNIVLPEDQVHTDNPMSPGDMAALDQQIKTVTDKIIAVSR</sequence>